<dbReference type="EMBL" id="BAAARW010000037">
    <property type="protein sequence ID" value="GAA2449068.1"/>
    <property type="molecule type" value="Genomic_DNA"/>
</dbReference>
<keyword evidence="4" id="KW-1185">Reference proteome</keyword>
<name>A0ABN3K487_9ACTN</name>
<gene>
    <name evidence="3" type="ORF">GCM10010191_78170</name>
</gene>
<feature type="domain" description="Transposase DDE" evidence="2">
    <location>
        <begin position="53"/>
        <end position="105"/>
    </location>
</feature>
<reference evidence="3 4" key="1">
    <citation type="journal article" date="2019" name="Int. J. Syst. Evol. Microbiol.">
        <title>The Global Catalogue of Microorganisms (GCM) 10K type strain sequencing project: providing services to taxonomists for standard genome sequencing and annotation.</title>
        <authorList>
            <consortium name="The Broad Institute Genomics Platform"/>
            <consortium name="The Broad Institute Genome Sequencing Center for Infectious Disease"/>
            <person name="Wu L."/>
            <person name="Ma J."/>
        </authorList>
    </citation>
    <scope>NUCLEOTIDE SEQUENCE [LARGE SCALE GENOMIC DNA]</scope>
    <source>
        <strain evidence="3 4">JCM 3325</strain>
    </source>
</reference>
<evidence type="ECO:0000259" key="2">
    <source>
        <dbReference type="Pfam" id="PF13586"/>
    </source>
</evidence>
<dbReference type="PANTHER" id="PTHR30007:SF0">
    <property type="entry name" value="TRANSPOSASE"/>
    <property type="match status" value="1"/>
</dbReference>
<dbReference type="PANTHER" id="PTHR30007">
    <property type="entry name" value="PHP DOMAIN PROTEIN"/>
    <property type="match status" value="1"/>
</dbReference>
<evidence type="ECO:0000256" key="1">
    <source>
        <dbReference type="SAM" id="MobiDB-lite"/>
    </source>
</evidence>
<feature type="compositionally biased region" description="Basic residues" evidence="1">
    <location>
        <begin position="1"/>
        <end position="17"/>
    </location>
</feature>
<evidence type="ECO:0000313" key="4">
    <source>
        <dbReference type="Proteomes" id="UP001501231"/>
    </source>
</evidence>
<organism evidence="3 4">
    <name type="scientific">Actinomadura vinacea</name>
    <dbReference type="NCBI Taxonomy" id="115336"/>
    <lineage>
        <taxon>Bacteria</taxon>
        <taxon>Bacillati</taxon>
        <taxon>Actinomycetota</taxon>
        <taxon>Actinomycetes</taxon>
        <taxon>Streptosporangiales</taxon>
        <taxon>Thermomonosporaceae</taxon>
        <taxon>Actinomadura</taxon>
    </lineage>
</organism>
<dbReference type="Proteomes" id="UP001501231">
    <property type="component" value="Unassembled WGS sequence"/>
</dbReference>
<feature type="region of interest" description="Disordered" evidence="1">
    <location>
        <begin position="1"/>
        <end position="56"/>
    </location>
</feature>
<accession>A0ABN3K487</accession>
<dbReference type="Pfam" id="PF13586">
    <property type="entry name" value="DDE_Tnp_1_2"/>
    <property type="match status" value="1"/>
</dbReference>
<sequence length="149" mass="17066">MLQKIARGRSRHQRVQRAGRERDPAPGRRRARTFGIGPRPEPQHCGAGGHRGNDRVKSIIPPRRWVVERSFAWLGNHRRLSKDYEDRTSASENVIYLAMSMILLRRLTDRPPCPLFRHPPASVSALLVHRRWCGVVGPHLQQVLFCGTV</sequence>
<comment type="caution">
    <text evidence="3">The sequence shown here is derived from an EMBL/GenBank/DDBJ whole genome shotgun (WGS) entry which is preliminary data.</text>
</comment>
<evidence type="ECO:0000313" key="3">
    <source>
        <dbReference type="EMBL" id="GAA2449068.1"/>
    </source>
</evidence>
<proteinExistence type="predicted"/>
<protein>
    <recommendedName>
        <fullName evidence="2">Transposase DDE domain-containing protein</fullName>
    </recommendedName>
</protein>
<dbReference type="InterPro" id="IPR025668">
    <property type="entry name" value="Tnp_DDE_dom"/>
</dbReference>